<dbReference type="InterPro" id="IPR023115">
    <property type="entry name" value="TIF_IF2_dom3"/>
</dbReference>
<organism evidence="12 13">
    <name type="scientific">Syphacia muris</name>
    <dbReference type="NCBI Taxonomy" id="451379"/>
    <lineage>
        <taxon>Eukaryota</taxon>
        <taxon>Metazoa</taxon>
        <taxon>Ecdysozoa</taxon>
        <taxon>Nematoda</taxon>
        <taxon>Chromadorea</taxon>
        <taxon>Rhabditida</taxon>
        <taxon>Spirurina</taxon>
        <taxon>Oxyuridomorpha</taxon>
        <taxon>Oxyuroidea</taxon>
        <taxon>Oxyuridae</taxon>
        <taxon>Syphacia</taxon>
    </lineage>
</organism>
<keyword evidence="3" id="KW-0396">Initiation factor</keyword>
<dbReference type="GO" id="GO:0003743">
    <property type="term" value="F:translation initiation factor activity"/>
    <property type="evidence" value="ECO:0007669"/>
    <property type="project" value="UniProtKB-KW"/>
</dbReference>
<evidence type="ECO:0000256" key="1">
    <source>
        <dbReference type="ARBA" id="ARBA00004173"/>
    </source>
</evidence>
<evidence type="ECO:0000256" key="7">
    <source>
        <dbReference type="ARBA" id="ARBA00023128"/>
    </source>
</evidence>
<evidence type="ECO:0000256" key="8">
    <source>
        <dbReference type="ARBA" id="ARBA00023134"/>
    </source>
</evidence>
<dbReference type="InterPro" id="IPR036925">
    <property type="entry name" value="TIF_IF2_dom3_sf"/>
</dbReference>
<dbReference type="PROSITE" id="PS51722">
    <property type="entry name" value="G_TR_2"/>
    <property type="match status" value="1"/>
</dbReference>
<dbReference type="Pfam" id="PF11987">
    <property type="entry name" value="IF-2"/>
    <property type="match status" value="1"/>
</dbReference>
<keyword evidence="4" id="KW-0547">Nucleotide-binding</keyword>
<dbReference type="FunFam" id="3.40.50.300:FF:000019">
    <property type="entry name" value="Translation initiation factor IF-2"/>
    <property type="match status" value="1"/>
</dbReference>
<name>A0A0N5AP46_9BILA</name>
<evidence type="ECO:0000259" key="11">
    <source>
        <dbReference type="PROSITE" id="PS51722"/>
    </source>
</evidence>
<evidence type="ECO:0000256" key="5">
    <source>
        <dbReference type="ARBA" id="ARBA00022917"/>
    </source>
</evidence>
<keyword evidence="7" id="KW-0496">Mitochondrion</keyword>
<dbReference type="GO" id="GO:0005525">
    <property type="term" value="F:GTP binding"/>
    <property type="evidence" value="ECO:0007669"/>
    <property type="project" value="UniProtKB-KW"/>
</dbReference>
<evidence type="ECO:0000256" key="4">
    <source>
        <dbReference type="ARBA" id="ARBA00022741"/>
    </source>
</evidence>
<dbReference type="PANTHER" id="PTHR43381:SF20">
    <property type="entry name" value="TRANSLATION INITIATION FACTOR IF-2, MITOCHONDRIAL"/>
    <property type="match status" value="1"/>
</dbReference>
<dbReference type="InterPro" id="IPR005225">
    <property type="entry name" value="Small_GTP-bd"/>
</dbReference>
<dbReference type="InterPro" id="IPR027417">
    <property type="entry name" value="P-loop_NTPase"/>
</dbReference>
<dbReference type="CDD" id="cd01887">
    <property type="entry name" value="IF2_eIF5B"/>
    <property type="match status" value="1"/>
</dbReference>
<dbReference type="InterPro" id="IPR000178">
    <property type="entry name" value="TF_IF2_bacterial-like"/>
</dbReference>
<evidence type="ECO:0000256" key="10">
    <source>
        <dbReference type="ARBA" id="ARBA00044200"/>
    </source>
</evidence>
<dbReference type="InterPro" id="IPR000795">
    <property type="entry name" value="T_Tr_GTP-bd_dom"/>
</dbReference>
<evidence type="ECO:0000256" key="9">
    <source>
        <dbReference type="ARBA" id="ARBA00025162"/>
    </source>
</evidence>
<evidence type="ECO:0000313" key="13">
    <source>
        <dbReference type="WBParaSite" id="SMUV_0000641101-mRNA-1"/>
    </source>
</evidence>
<evidence type="ECO:0000313" key="12">
    <source>
        <dbReference type="Proteomes" id="UP000046393"/>
    </source>
</evidence>
<dbReference type="SUPFAM" id="SSF52156">
    <property type="entry name" value="Initiation factor IF2/eIF5b, domain 3"/>
    <property type="match status" value="1"/>
</dbReference>
<accession>A0A0N5AP46</accession>
<dbReference type="InterPro" id="IPR015760">
    <property type="entry name" value="TIF_IF2"/>
</dbReference>
<evidence type="ECO:0000256" key="2">
    <source>
        <dbReference type="ARBA" id="ARBA00007733"/>
    </source>
</evidence>
<dbReference type="SUPFAM" id="SSF52540">
    <property type="entry name" value="P-loop containing nucleoside triphosphate hydrolases"/>
    <property type="match status" value="1"/>
</dbReference>
<protein>
    <recommendedName>
        <fullName evidence="10">Translation initiation factor IF-2, mitochondrial</fullName>
    </recommendedName>
</protein>
<dbReference type="Gene3D" id="3.40.50.10050">
    <property type="entry name" value="Translation initiation factor IF- 2, domain 3"/>
    <property type="match status" value="1"/>
</dbReference>
<dbReference type="SUPFAM" id="SSF50447">
    <property type="entry name" value="Translation proteins"/>
    <property type="match status" value="2"/>
</dbReference>
<comment type="function">
    <text evidence="9">One of the essential components for the initiation of protein synthesis. Protects formylmethionyl-tRNA from spontaneous hydrolysis and promotes its binding to the 30S ribosomal subunits. Also involved in the hydrolysis of GTP during the formation of the 70S ribosomal complex.</text>
</comment>
<comment type="subcellular location">
    <subcellularLocation>
        <location evidence="1">Mitochondrion</location>
    </subcellularLocation>
</comment>
<dbReference type="FunFam" id="3.40.50.10050:FF:000001">
    <property type="entry name" value="Translation initiation factor IF-2"/>
    <property type="match status" value="1"/>
</dbReference>
<dbReference type="Gene3D" id="2.40.30.10">
    <property type="entry name" value="Translation factors"/>
    <property type="match status" value="2"/>
</dbReference>
<keyword evidence="6" id="KW-0809">Transit peptide</keyword>
<dbReference type="CDD" id="cd03702">
    <property type="entry name" value="IF2_mtIF2_II"/>
    <property type="match status" value="1"/>
</dbReference>
<dbReference type="AlphaFoldDB" id="A0A0N5AP46"/>
<comment type="similarity">
    <text evidence="2">Belongs to the TRAFAC class translation factor GTPase superfamily. Classic translation factor GTPase family. IF-2 subfamily.</text>
</comment>
<dbReference type="NCBIfam" id="TIGR00231">
    <property type="entry name" value="small_GTP"/>
    <property type="match status" value="1"/>
</dbReference>
<proteinExistence type="inferred from homology"/>
<dbReference type="PANTHER" id="PTHR43381">
    <property type="entry name" value="TRANSLATION INITIATION FACTOR IF-2-RELATED"/>
    <property type="match status" value="1"/>
</dbReference>
<dbReference type="InterPro" id="IPR009000">
    <property type="entry name" value="Transl_B-barrel_sf"/>
</dbReference>
<reference evidence="13" key="1">
    <citation type="submission" date="2017-02" db="UniProtKB">
        <authorList>
            <consortium name="WormBaseParasite"/>
        </authorList>
    </citation>
    <scope>IDENTIFICATION</scope>
</reference>
<dbReference type="Pfam" id="PF00009">
    <property type="entry name" value="GTP_EFTU"/>
    <property type="match status" value="1"/>
</dbReference>
<dbReference type="InterPro" id="IPR053905">
    <property type="entry name" value="EF-G-like_DII"/>
</dbReference>
<keyword evidence="8" id="KW-0342">GTP-binding</keyword>
<keyword evidence="5" id="KW-0648">Protein biosynthesis</keyword>
<dbReference type="Proteomes" id="UP000046393">
    <property type="component" value="Unplaced"/>
</dbReference>
<feature type="domain" description="Tr-type G" evidence="11">
    <location>
        <begin position="84"/>
        <end position="263"/>
    </location>
</feature>
<evidence type="ECO:0000256" key="3">
    <source>
        <dbReference type="ARBA" id="ARBA00022540"/>
    </source>
</evidence>
<keyword evidence="12" id="KW-1185">Reference proteome</keyword>
<dbReference type="GO" id="GO:0005739">
    <property type="term" value="C:mitochondrion"/>
    <property type="evidence" value="ECO:0007669"/>
    <property type="project" value="UniProtKB-SubCell"/>
</dbReference>
<evidence type="ECO:0000256" key="6">
    <source>
        <dbReference type="ARBA" id="ARBA00022946"/>
    </source>
</evidence>
<dbReference type="WBParaSite" id="SMUV_0000641101-mRNA-1">
    <property type="protein sequence ID" value="SMUV_0000641101-mRNA-1"/>
    <property type="gene ID" value="SMUV_0000641101"/>
</dbReference>
<dbReference type="Pfam" id="PF22042">
    <property type="entry name" value="EF-G_D2"/>
    <property type="match status" value="1"/>
</dbReference>
<dbReference type="InterPro" id="IPR044145">
    <property type="entry name" value="IF2_II"/>
</dbReference>
<dbReference type="NCBIfam" id="TIGR00487">
    <property type="entry name" value="IF-2"/>
    <property type="match status" value="1"/>
</dbReference>
<sequence>MLSLERIFAIGTNYEKMGILADEQVLKIVSAFNCKPRMVTRMAKQEELECDVEPLLLCLRNIIVYNYIHMLYFRPPPPENELVKRAPVVAIMGHVDHGKTTLLDCLRKSRIVETEFGGITQHIGAFSLKEGKQFITFLDTPGHAAFAQMRERGAHSTDIVVLVVAADDGVKEQTVQSIKRQNMIILHFRYAKDANVPIIVAVNKCDKPTANPDSTKRELLAHDVIVEDYNGDVLSVNISALYGTNINALKEAILLKAEEMNLRSTPNGLVEGIVIESTITNGCLGIGKTCAMIVQRGTLKKGAYLVCGNSWAKVRSMTDERNRELSAAGPSVPVRVAGWKGSLPIPGDRINGVDSEKKALGVIAYREKKKMLKKAESDWSAIAGQRSEERKKYLANREKLLQSGYRRGSTVRDVVSKEEQWRGVVDDKPCLKIMVFTDVDGTLEVILSTLKTYVSNKVDLKVVIADVGMPSESDLDLALETGAFVYCFNLQLNRSLKACAEKKRVNVQCFNVIYRFVESIKNQLSEMVPTEKEMQIIGEGRVLKEFLVSDRRKKKTVAGVLVKWGTIKRHCTCRYSRGGIIYYEGVAESLQSDNQDVQSVQTGNEVGIAMVDKTVRYKPDDVVVALEEVPVKKPIDWNPPGFE</sequence>
<dbReference type="STRING" id="451379.A0A0N5AP46"/>
<dbReference type="Gene3D" id="3.40.50.300">
    <property type="entry name" value="P-loop containing nucleotide triphosphate hydrolases"/>
    <property type="match status" value="1"/>
</dbReference>
<dbReference type="GO" id="GO:0003924">
    <property type="term" value="F:GTPase activity"/>
    <property type="evidence" value="ECO:0007669"/>
    <property type="project" value="InterPro"/>
</dbReference>